<sequence length="110" mass="12323">MSGKVRVWKLWALFRRCRERKDISPNAITYTCTLKACGITQDVDMGKIIHDDIVSGGLLKEIVMLGITLVDMYAKCGALHKTKKVSRLRYCLLDSTGCPPRDSFLHGGVH</sequence>
<dbReference type="EMBL" id="JABFUD020000008">
    <property type="protein sequence ID" value="KAI5076932.1"/>
    <property type="molecule type" value="Genomic_DNA"/>
</dbReference>
<dbReference type="Proteomes" id="UP000886520">
    <property type="component" value="Chromosome 8"/>
</dbReference>
<dbReference type="InterPro" id="IPR011990">
    <property type="entry name" value="TPR-like_helical_dom_sf"/>
</dbReference>
<dbReference type="PANTHER" id="PTHR47926">
    <property type="entry name" value="PENTATRICOPEPTIDE REPEAT-CONTAINING PROTEIN"/>
    <property type="match status" value="1"/>
</dbReference>
<dbReference type="OrthoDB" id="1611128at2759"/>
<dbReference type="Gene3D" id="1.25.40.10">
    <property type="entry name" value="Tetratricopeptide repeat domain"/>
    <property type="match status" value="1"/>
</dbReference>
<comment type="caution">
    <text evidence="1">The sequence shown here is derived from an EMBL/GenBank/DDBJ whole genome shotgun (WGS) entry which is preliminary data.</text>
</comment>
<evidence type="ECO:0000313" key="2">
    <source>
        <dbReference type="Proteomes" id="UP000886520"/>
    </source>
</evidence>
<organism evidence="1 2">
    <name type="scientific">Adiantum capillus-veneris</name>
    <name type="common">Maidenhair fern</name>
    <dbReference type="NCBI Taxonomy" id="13818"/>
    <lineage>
        <taxon>Eukaryota</taxon>
        <taxon>Viridiplantae</taxon>
        <taxon>Streptophyta</taxon>
        <taxon>Embryophyta</taxon>
        <taxon>Tracheophyta</taxon>
        <taxon>Polypodiopsida</taxon>
        <taxon>Polypodiidae</taxon>
        <taxon>Polypodiales</taxon>
        <taxon>Pteridineae</taxon>
        <taxon>Pteridaceae</taxon>
        <taxon>Vittarioideae</taxon>
        <taxon>Adiantum</taxon>
    </lineage>
</organism>
<accession>A0A9D4V0V8</accession>
<keyword evidence="2" id="KW-1185">Reference proteome</keyword>
<gene>
    <name evidence="1" type="ORF">GOP47_0008997</name>
</gene>
<dbReference type="GO" id="GO:0009451">
    <property type="term" value="P:RNA modification"/>
    <property type="evidence" value="ECO:0007669"/>
    <property type="project" value="InterPro"/>
</dbReference>
<evidence type="ECO:0000313" key="1">
    <source>
        <dbReference type="EMBL" id="KAI5076932.1"/>
    </source>
</evidence>
<proteinExistence type="predicted"/>
<dbReference type="PANTHER" id="PTHR47926:SF533">
    <property type="entry name" value="DYW DOMAIN-CONTAINING PROTEIN"/>
    <property type="match status" value="1"/>
</dbReference>
<dbReference type="AlphaFoldDB" id="A0A9D4V0V8"/>
<name>A0A9D4V0V8_ADICA</name>
<dbReference type="InterPro" id="IPR046960">
    <property type="entry name" value="PPR_At4g14850-like_plant"/>
</dbReference>
<protein>
    <submittedName>
        <fullName evidence="1">Uncharacterized protein</fullName>
    </submittedName>
</protein>
<dbReference type="GO" id="GO:0003723">
    <property type="term" value="F:RNA binding"/>
    <property type="evidence" value="ECO:0007669"/>
    <property type="project" value="InterPro"/>
</dbReference>
<reference evidence="1" key="1">
    <citation type="submission" date="2021-01" db="EMBL/GenBank/DDBJ databases">
        <title>Adiantum capillus-veneris genome.</title>
        <authorList>
            <person name="Fang Y."/>
            <person name="Liao Q."/>
        </authorList>
    </citation>
    <scope>NUCLEOTIDE SEQUENCE</scope>
    <source>
        <strain evidence="1">H3</strain>
        <tissue evidence="1">Leaf</tissue>
    </source>
</reference>